<dbReference type="Pfam" id="PF00392">
    <property type="entry name" value="GntR"/>
    <property type="match status" value="1"/>
</dbReference>
<dbReference type="EMBL" id="FNLM01000036">
    <property type="protein sequence ID" value="SDU79770.1"/>
    <property type="molecule type" value="Genomic_DNA"/>
</dbReference>
<dbReference type="PRINTS" id="PR00035">
    <property type="entry name" value="HTHGNTR"/>
</dbReference>
<dbReference type="OrthoDB" id="7989071at2"/>
<dbReference type="PROSITE" id="PS50949">
    <property type="entry name" value="HTH_GNTR"/>
    <property type="match status" value="1"/>
</dbReference>
<dbReference type="SMART" id="SM00345">
    <property type="entry name" value="HTH_GNTR"/>
    <property type="match status" value="1"/>
</dbReference>
<dbReference type="InterPro" id="IPR008920">
    <property type="entry name" value="TF_FadR/GntR_C"/>
</dbReference>
<keyword evidence="3" id="KW-0804">Transcription</keyword>
<dbReference type="Pfam" id="PF07729">
    <property type="entry name" value="FCD"/>
    <property type="match status" value="1"/>
</dbReference>
<dbReference type="Gene3D" id="1.10.10.10">
    <property type="entry name" value="Winged helix-like DNA-binding domain superfamily/Winged helix DNA-binding domain"/>
    <property type="match status" value="1"/>
</dbReference>
<accession>A0A1H2LFH5</accession>
<dbReference type="InterPro" id="IPR036390">
    <property type="entry name" value="WH_DNA-bd_sf"/>
</dbReference>
<evidence type="ECO:0000256" key="3">
    <source>
        <dbReference type="ARBA" id="ARBA00023163"/>
    </source>
</evidence>
<dbReference type="SUPFAM" id="SSF46785">
    <property type="entry name" value="Winged helix' DNA-binding domain"/>
    <property type="match status" value="1"/>
</dbReference>
<dbReference type="SMART" id="SM00895">
    <property type="entry name" value="FCD"/>
    <property type="match status" value="1"/>
</dbReference>
<dbReference type="GO" id="GO:0003677">
    <property type="term" value="F:DNA binding"/>
    <property type="evidence" value="ECO:0007669"/>
    <property type="project" value="UniProtKB-KW"/>
</dbReference>
<feature type="domain" description="HTH gntR-type" evidence="4">
    <location>
        <begin position="23"/>
        <end position="93"/>
    </location>
</feature>
<gene>
    <name evidence="5" type="ORF">SAMN04488548_136270</name>
</gene>
<dbReference type="Gene3D" id="1.20.120.530">
    <property type="entry name" value="GntR ligand-binding domain-like"/>
    <property type="match status" value="1"/>
</dbReference>
<dbReference type="InterPro" id="IPR000524">
    <property type="entry name" value="Tscrpt_reg_HTH_GntR"/>
</dbReference>
<dbReference type="Proteomes" id="UP000183180">
    <property type="component" value="Unassembled WGS sequence"/>
</dbReference>
<dbReference type="PANTHER" id="PTHR43537">
    <property type="entry name" value="TRANSCRIPTIONAL REGULATOR, GNTR FAMILY"/>
    <property type="match status" value="1"/>
</dbReference>
<evidence type="ECO:0000256" key="2">
    <source>
        <dbReference type="ARBA" id="ARBA00023125"/>
    </source>
</evidence>
<name>A0A1H2LFH5_9ACTN</name>
<dbReference type="SUPFAM" id="SSF48008">
    <property type="entry name" value="GntR ligand-binding domain-like"/>
    <property type="match status" value="1"/>
</dbReference>
<sequence length="257" mass="27782">MPEPSSSSTVARHPVQLQPMQVPKASDVLANDLRERILRGDFPSGTALPPERELVTQTRMSRTTVREALRILEVQGLVVIKTGRSGGAFVQQPGGDSVATSVSLLIRGQQLRLTALLETREAIEPACASLAAKYRTEDDLAALDAANAILGDITLPLEAFLQANVDWHLAVAIASHNELLTGFMTALSTAIYSSTENTAFVDDDVRKTTHRAHKNITDAIRAGDPAAAMRRMTKHVHGYAEAVVQVEQRTEIDLADA</sequence>
<evidence type="ECO:0000313" key="5">
    <source>
        <dbReference type="EMBL" id="SDU79770.1"/>
    </source>
</evidence>
<dbReference type="CDD" id="cd07377">
    <property type="entry name" value="WHTH_GntR"/>
    <property type="match status" value="1"/>
</dbReference>
<protein>
    <submittedName>
        <fullName evidence="5">DNA-binding transcriptional regulator, FadR family</fullName>
    </submittedName>
</protein>
<evidence type="ECO:0000256" key="1">
    <source>
        <dbReference type="ARBA" id="ARBA00023015"/>
    </source>
</evidence>
<evidence type="ECO:0000313" key="6">
    <source>
        <dbReference type="Proteomes" id="UP000183180"/>
    </source>
</evidence>
<reference evidence="5 6" key="1">
    <citation type="submission" date="2016-10" db="EMBL/GenBank/DDBJ databases">
        <authorList>
            <person name="de Groot N.N."/>
        </authorList>
    </citation>
    <scope>NUCLEOTIDE SEQUENCE [LARGE SCALE GENOMIC DNA]</scope>
    <source>
        <strain evidence="5 6">DSM 44215</strain>
    </source>
</reference>
<dbReference type="PANTHER" id="PTHR43537:SF5">
    <property type="entry name" value="UXU OPERON TRANSCRIPTIONAL REGULATOR"/>
    <property type="match status" value="1"/>
</dbReference>
<evidence type="ECO:0000259" key="4">
    <source>
        <dbReference type="PROSITE" id="PS50949"/>
    </source>
</evidence>
<proteinExistence type="predicted"/>
<dbReference type="InterPro" id="IPR036388">
    <property type="entry name" value="WH-like_DNA-bd_sf"/>
</dbReference>
<dbReference type="InterPro" id="IPR011711">
    <property type="entry name" value="GntR_C"/>
</dbReference>
<dbReference type="AlphaFoldDB" id="A0A1H2LFH5"/>
<keyword evidence="1" id="KW-0805">Transcription regulation</keyword>
<organism evidence="5 6">
    <name type="scientific">Gordonia westfalica</name>
    <dbReference type="NCBI Taxonomy" id="158898"/>
    <lineage>
        <taxon>Bacteria</taxon>
        <taxon>Bacillati</taxon>
        <taxon>Actinomycetota</taxon>
        <taxon>Actinomycetes</taxon>
        <taxon>Mycobacteriales</taxon>
        <taxon>Gordoniaceae</taxon>
        <taxon>Gordonia</taxon>
    </lineage>
</organism>
<keyword evidence="2 5" id="KW-0238">DNA-binding</keyword>
<dbReference type="STRING" id="158898.SAMN04488548_136270"/>
<dbReference type="GO" id="GO:0003700">
    <property type="term" value="F:DNA-binding transcription factor activity"/>
    <property type="evidence" value="ECO:0007669"/>
    <property type="project" value="InterPro"/>
</dbReference>